<dbReference type="HOGENOM" id="CLU_2525293_0_0_0"/>
<keyword evidence="2" id="KW-1185">Reference proteome</keyword>
<dbReference type="InParanoid" id="Q7UZB6"/>
<dbReference type="KEGG" id="rba:RB66"/>
<dbReference type="EMBL" id="BX294133">
    <property type="protein sequence ID" value="CAD71367.1"/>
    <property type="molecule type" value="Genomic_DNA"/>
</dbReference>
<dbReference type="STRING" id="243090.RB66"/>
<evidence type="ECO:0000313" key="2">
    <source>
        <dbReference type="Proteomes" id="UP000001025"/>
    </source>
</evidence>
<dbReference type="AlphaFoldDB" id="Q7UZB6"/>
<accession>Q7UZB6</accession>
<proteinExistence type="predicted"/>
<protein>
    <submittedName>
        <fullName evidence="1">Uncharacterized protein</fullName>
    </submittedName>
</protein>
<name>Q7UZB6_RHOBA</name>
<organism evidence="1 2">
    <name type="scientific">Rhodopirellula baltica (strain DSM 10527 / NCIMB 13988 / SH1)</name>
    <dbReference type="NCBI Taxonomy" id="243090"/>
    <lineage>
        <taxon>Bacteria</taxon>
        <taxon>Pseudomonadati</taxon>
        <taxon>Planctomycetota</taxon>
        <taxon>Planctomycetia</taxon>
        <taxon>Pirellulales</taxon>
        <taxon>Pirellulaceae</taxon>
        <taxon>Rhodopirellula</taxon>
    </lineage>
</organism>
<reference evidence="1 2" key="1">
    <citation type="journal article" date="2003" name="Proc. Natl. Acad. Sci. U.S.A.">
        <title>Complete genome sequence of the marine planctomycete Pirellula sp. strain 1.</title>
        <authorList>
            <person name="Gloeckner F.O."/>
            <person name="Kube M."/>
            <person name="Bauer M."/>
            <person name="Teeling H."/>
            <person name="Lombardot T."/>
            <person name="Ludwig W."/>
            <person name="Gade D."/>
            <person name="Beck A."/>
            <person name="Borzym K."/>
            <person name="Heitmann K."/>
            <person name="Rabus R."/>
            <person name="Schlesner H."/>
            <person name="Amann R."/>
            <person name="Reinhardt R."/>
        </authorList>
    </citation>
    <scope>NUCLEOTIDE SEQUENCE [LARGE SCALE GENOMIC DNA]</scope>
    <source>
        <strain evidence="2">DSM 10527 / NCIMB 13988 / SH1</strain>
    </source>
</reference>
<gene>
    <name evidence="1" type="ordered locus">RB66</name>
</gene>
<sequence>MLGMEGLNLVDNVLSELFPGTSVRRASSNSLFEFPVQAFNGRERRAFTGRSGHLSISQRGLKERVIAICFEVESSPPSRLPRFP</sequence>
<dbReference type="EnsemblBacteria" id="CAD71367">
    <property type="protein sequence ID" value="CAD71367"/>
    <property type="gene ID" value="RB66"/>
</dbReference>
<dbReference type="Proteomes" id="UP000001025">
    <property type="component" value="Chromosome"/>
</dbReference>
<evidence type="ECO:0000313" key="1">
    <source>
        <dbReference type="EMBL" id="CAD71367.1"/>
    </source>
</evidence>
<dbReference type="PATRIC" id="fig|243090.15.peg.38"/>